<proteinExistence type="predicted"/>
<sequence>MNEPCSCDIPQVSSPSIVAIVSGILKAAGVIGCLQEALGSSVMHRTRHIPMPFRLQGISYRKKVDSACSTLHLNWLELNSSHPQSSWIDLIATHRRQLPNLLLAVIAETVRKSLFAPTNKCKQLLSYSVALANTAHLRSRSRQQSGRDLSRY</sequence>
<name>A0ACB6YXX6_THEGA</name>
<accession>A0ACB6YXX6</accession>
<protein>
    <submittedName>
        <fullName evidence="1">Uncharacterized protein</fullName>
    </submittedName>
</protein>
<evidence type="ECO:0000313" key="1">
    <source>
        <dbReference type="EMBL" id="KAF9642295.1"/>
    </source>
</evidence>
<comment type="caution">
    <text evidence="1">The sequence shown here is derived from an EMBL/GenBank/DDBJ whole genome shotgun (WGS) entry which is preliminary data.</text>
</comment>
<keyword evidence="2" id="KW-1185">Reference proteome</keyword>
<organism evidence="1 2">
    <name type="scientific">Thelephora ganbajun</name>
    <name type="common">Ganba fungus</name>
    <dbReference type="NCBI Taxonomy" id="370292"/>
    <lineage>
        <taxon>Eukaryota</taxon>
        <taxon>Fungi</taxon>
        <taxon>Dikarya</taxon>
        <taxon>Basidiomycota</taxon>
        <taxon>Agaricomycotina</taxon>
        <taxon>Agaricomycetes</taxon>
        <taxon>Thelephorales</taxon>
        <taxon>Thelephoraceae</taxon>
        <taxon>Thelephora</taxon>
    </lineage>
</organism>
<gene>
    <name evidence="1" type="ORF">BDM02DRAFT_3124685</name>
</gene>
<reference evidence="1" key="2">
    <citation type="journal article" date="2020" name="Nat. Commun.">
        <title>Large-scale genome sequencing of mycorrhizal fungi provides insights into the early evolution of symbiotic traits.</title>
        <authorList>
            <person name="Miyauchi S."/>
            <person name="Kiss E."/>
            <person name="Kuo A."/>
            <person name="Drula E."/>
            <person name="Kohler A."/>
            <person name="Sanchez-Garcia M."/>
            <person name="Morin E."/>
            <person name="Andreopoulos B."/>
            <person name="Barry K.W."/>
            <person name="Bonito G."/>
            <person name="Buee M."/>
            <person name="Carver A."/>
            <person name="Chen C."/>
            <person name="Cichocki N."/>
            <person name="Clum A."/>
            <person name="Culley D."/>
            <person name="Crous P.W."/>
            <person name="Fauchery L."/>
            <person name="Girlanda M."/>
            <person name="Hayes R.D."/>
            <person name="Keri Z."/>
            <person name="LaButti K."/>
            <person name="Lipzen A."/>
            <person name="Lombard V."/>
            <person name="Magnuson J."/>
            <person name="Maillard F."/>
            <person name="Murat C."/>
            <person name="Nolan M."/>
            <person name="Ohm R.A."/>
            <person name="Pangilinan J."/>
            <person name="Pereira M.F."/>
            <person name="Perotto S."/>
            <person name="Peter M."/>
            <person name="Pfister S."/>
            <person name="Riley R."/>
            <person name="Sitrit Y."/>
            <person name="Stielow J.B."/>
            <person name="Szollosi G."/>
            <person name="Zifcakova L."/>
            <person name="Stursova M."/>
            <person name="Spatafora J.W."/>
            <person name="Tedersoo L."/>
            <person name="Vaario L.M."/>
            <person name="Yamada A."/>
            <person name="Yan M."/>
            <person name="Wang P."/>
            <person name="Xu J."/>
            <person name="Bruns T."/>
            <person name="Baldrian P."/>
            <person name="Vilgalys R."/>
            <person name="Dunand C."/>
            <person name="Henrissat B."/>
            <person name="Grigoriev I.V."/>
            <person name="Hibbett D."/>
            <person name="Nagy L.G."/>
            <person name="Martin F.M."/>
        </authorList>
    </citation>
    <scope>NUCLEOTIDE SEQUENCE</scope>
    <source>
        <strain evidence="1">P2</strain>
    </source>
</reference>
<dbReference type="Proteomes" id="UP000886501">
    <property type="component" value="Unassembled WGS sequence"/>
</dbReference>
<evidence type="ECO:0000313" key="2">
    <source>
        <dbReference type="Proteomes" id="UP000886501"/>
    </source>
</evidence>
<dbReference type="EMBL" id="MU118551">
    <property type="protein sequence ID" value="KAF9642295.1"/>
    <property type="molecule type" value="Genomic_DNA"/>
</dbReference>
<reference evidence="1" key="1">
    <citation type="submission" date="2019-10" db="EMBL/GenBank/DDBJ databases">
        <authorList>
            <consortium name="DOE Joint Genome Institute"/>
            <person name="Kuo A."/>
            <person name="Miyauchi S."/>
            <person name="Kiss E."/>
            <person name="Drula E."/>
            <person name="Kohler A."/>
            <person name="Sanchez-Garcia M."/>
            <person name="Andreopoulos B."/>
            <person name="Barry K.W."/>
            <person name="Bonito G."/>
            <person name="Buee M."/>
            <person name="Carver A."/>
            <person name="Chen C."/>
            <person name="Cichocki N."/>
            <person name="Clum A."/>
            <person name="Culley D."/>
            <person name="Crous P.W."/>
            <person name="Fauchery L."/>
            <person name="Girlanda M."/>
            <person name="Hayes R."/>
            <person name="Keri Z."/>
            <person name="Labutti K."/>
            <person name="Lipzen A."/>
            <person name="Lombard V."/>
            <person name="Magnuson J."/>
            <person name="Maillard F."/>
            <person name="Morin E."/>
            <person name="Murat C."/>
            <person name="Nolan M."/>
            <person name="Ohm R."/>
            <person name="Pangilinan J."/>
            <person name="Pereira M."/>
            <person name="Perotto S."/>
            <person name="Peter M."/>
            <person name="Riley R."/>
            <person name="Sitrit Y."/>
            <person name="Stielow B."/>
            <person name="Szollosi G."/>
            <person name="Zifcakova L."/>
            <person name="Stursova M."/>
            <person name="Spatafora J.W."/>
            <person name="Tedersoo L."/>
            <person name="Vaario L.-M."/>
            <person name="Yamada A."/>
            <person name="Yan M."/>
            <person name="Wang P."/>
            <person name="Xu J."/>
            <person name="Bruns T."/>
            <person name="Baldrian P."/>
            <person name="Vilgalys R."/>
            <person name="Henrissat B."/>
            <person name="Grigoriev I.V."/>
            <person name="Hibbett D."/>
            <person name="Nagy L.G."/>
            <person name="Martin F.M."/>
        </authorList>
    </citation>
    <scope>NUCLEOTIDE SEQUENCE</scope>
    <source>
        <strain evidence="1">P2</strain>
    </source>
</reference>